<dbReference type="AlphaFoldDB" id="A0A3N0BPJ5"/>
<gene>
    <name evidence="1" type="ORF">D7004_17910</name>
</gene>
<organism evidence="1 2">
    <name type="scientific">Pedobacter jejuensis</name>
    <dbReference type="NCBI Taxonomy" id="1268550"/>
    <lineage>
        <taxon>Bacteria</taxon>
        <taxon>Pseudomonadati</taxon>
        <taxon>Bacteroidota</taxon>
        <taxon>Sphingobacteriia</taxon>
        <taxon>Sphingobacteriales</taxon>
        <taxon>Sphingobacteriaceae</taxon>
        <taxon>Pedobacter</taxon>
    </lineage>
</organism>
<dbReference type="EMBL" id="RBEE01000043">
    <property type="protein sequence ID" value="RNL50764.1"/>
    <property type="molecule type" value="Genomic_DNA"/>
</dbReference>
<evidence type="ECO:0000313" key="2">
    <source>
        <dbReference type="Proteomes" id="UP000274046"/>
    </source>
</evidence>
<sequence>MSVIFPDGATAVSNPANTDKILGARTSDGKIISIAYSVFRAGLQATLSSGVNIKTINGESILGAGNITISGGGGGSPTTRFLMFTTLLVEKQISTTILAQTYTRPQIKVFLI</sequence>
<accession>A0A3N0BPJ5</accession>
<dbReference type="Proteomes" id="UP000274046">
    <property type="component" value="Unassembled WGS sequence"/>
</dbReference>
<reference evidence="1 2" key="1">
    <citation type="submission" date="2018-10" db="EMBL/GenBank/DDBJ databases">
        <title>Genome sequencing of Pedobacter jejuensis TNB23.</title>
        <authorList>
            <person name="Cho Y.-J."/>
            <person name="Cho A."/>
            <person name="Kim O.-S."/>
        </authorList>
    </citation>
    <scope>NUCLEOTIDE SEQUENCE [LARGE SCALE GENOMIC DNA]</scope>
    <source>
        <strain evidence="1 2">TNB23</strain>
    </source>
</reference>
<name>A0A3N0BPJ5_9SPHI</name>
<evidence type="ECO:0000313" key="1">
    <source>
        <dbReference type="EMBL" id="RNL50764.1"/>
    </source>
</evidence>
<dbReference type="RefSeq" id="WP_123207190.1">
    <property type="nucleotide sequence ID" value="NZ_RBEE01000043.1"/>
</dbReference>
<proteinExistence type="predicted"/>
<dbReference type="OrthoDB" id="8457242at2"/>
<protein>
    <submittedName>
        <fullName evidence="1">Uncharacterized protein</fullName>
    </submittedName>
</protein>
<comment type="caution">
    <text evidence="1">The sequence shown here is derived from an EMBL/GenBank/DDBJ whole genome shotgun (WGS) entry which is preliminary data.</text>
</comment>
<keyword evidence="2" id="KW-1185">Reference proteome</keyword>